<name>A0ABT2YZC4_9RHOB</name>
<keyword evidence="2" id="KW-1185">Reference proteome</keyword>
<protein>
    <submittedName>
        <fullName evidence="1">Uncharacterized protein</fullName>
    </submittedName>
</protein>
<sequence>MKALNELHTALVNRREARALYRSMRHLEPWLARDVGLHLDHASRLAHRI</sequence>
<reference evidence="1 2" key="1">
    <citation type="submission" date="2022-10" db="EMBL/GenBank/DDBJ databases">
        <title>Defluviimonas sp. nov., isolated from ocean surface water.</title>
        <authorList>
            <person name="He W."/>
            <person name="Wang L."/>
            <person name="Zhang D.-F."/>
        </authorList>
    </citation>
    <scope>NUCLEOTIDE SEQUENCE [LARGE SCALE GENOMIC DNA]</scope>
    <source>
        <strain evidence="1 2">WL0075</strain>
    </source>
</reference>
<evidence type="ECO:0000313" key="2">
    <source>
        <dbReference type="Proteomes" id="UP001652503"/>
    </source>
</evidence>
<dbReference type="EMBL" id="JAOWLA010000004">
    <property type="protein sequence ID" value="MCV2864201.1"/>
    <property type="molecule type" value="Genomic_DNA"/>
</dbReference>
<organism evidence="1 2">
    <name type="scientific">Albidovulum sediminicola</name>
    <dbReference type="NCBI Taxonomy" id="2984331"/>
    <lineage>
        <taxon>Bacteria</taxon>
        <taxon>Pseudomonadati</taxon>
        <taxon>Pseudomonadota</taxon>
        <taxon>Alphaproteobacteria</taxon>
        <taxon>Rhodobacterales</taxon>
        <taxon>Paracoccaceae</taxon>
        <taxon>Albidovulum</taxon>
    </lineage>
</organism>
<dbReference type="RefSeq" id="WP_263720693.1">
    <property type="nucleotide sequence ID" value="NZ_JAOWLA010000004.1"/>
</dbReference>
<dbReference type="Proteomes" id="UP001652503">
    <property type="component" value="Unassembled WGS sequence"/>
</dbReference>
<accession>A0ABT2YZC4</accession>
<comment type="caution">
    <text evidence="1">The sequence shown here is derived from an EMBL/GenBank/DDBJ whole genome shotgun (WGS) entry which is preliminary data.</text>
</comment>
<evidence type="ECO:0000313" key="1">
    <source>
        <dbReference type="EMBL" id="MCV2864201.1"/>
    </source>
</evidence>
<proteinExistence type="predicted"/>
<gene>
    <name evidence="1" type="ORF">OE647_05530</name>
</gene>